<evidence type="ECO:0000259" key="5">
    <source>
        <dbReference type="Pfam" id="PF10363"/>
    </source>
</evidence>
<evidence type="ECO:0000259" key="4">
    <source>
        <dbReference type="Pfam" id="PF10304"/>
    </source>
</evidence>
<proteinExistence type="inferred from homology"/>
<feature type="domain" description="RNA polymerase II assembly factor Rtp1 C-terminal" evidence="5">
    <location>
        <begin position="583"/>
        <end position="698"/>
    </location>
</feature>
<keyword evidence="2" id="KW-0175">Coiled coil</keyword>
<accession>A0A8K0KCZ8</accession>
<feature type="domain" description="TANGO6 HEAT repeat" evidence="6">
    <location>
        <begin position="15"/>
        <end position="263"/>
    </location>
</feature>
<reference evidence="7" key="1">
    <citation type="submission" date="2013-04" db="EMBL/GenBank/DDBJ databases">
        <authorList>
            <person name="Qu J."/>
            <person name="Murali S.C."/>
            <person name="Bandaranaike D."/>
            <person name="Bellair M."/>
            <person name="Blankenburg K."/>
            <person name="Chao H."/>
            <person name="Dinh H."/>
            <person name="Doddapaneni H."/>
            <person name="Downs B."/>
            <person name="Dugan-Rocha S."/>
            <person name="Elkadiri S."/>
            <person name="Gnanaolivu R.D."/>
            <person name="Hernandez B."/>
            <person name="Javaid M."/>
            <person name="Jayaseelan J.C."/>
            <person name="Lee S."/>
            <person name="Li M."/>
            <person name="Ming W."/>
            <person name="Munidasa M."/>
            <person name="Muniz J."/>
            <person name="Nguyen L."/>
            <person name="Ongeri F."/>
            <person name="Osuji N."/>
            <person name="Pu L.-L."/>
            <person name="Puazo M."/>
            <person name="Qu C."/>
            <person name="Quiroz J."/>
            <person name="Raj R."/>
            <person name="Weissenberger G."/>
            <person name="Xin Y."/>
            <person name="Zou X."/>
            <person name="Han Y."/>
            <person name="Richards S."/>
            <person name="Worley K."/>
            <person name="Muzny D."/>
            <person name="Gibbs R."/>
        </authorList>
    </citation>
    <scope>NUCLEOTIDE SEQUENCE</scope>
    <source>
        <strain evidence="7">Sampled in the wild</strain>
    </source>
</reference>
<name>A0A8K0KCZ8_LADFU</name>
<dbReference type="PANTHER" id="PTHR20959:SF1">
    <property type="entry name" value="TRANSPORT AND GOLGI ORGANIZATION PROTEIN 6 HOMOLOG"/>
    <property type="match status" value="1"/>
</dbReference>
<dbReference type="OrthoDB" id="39591at2759"/>
<dbReference type="Proteomes" id="UP000792457">
    <property type="component" value="Unassembled WGS sequence"/>
</dbReference>
<reference evidence="7" key="2">
    <citation type="submission" date="2017-10" db="EMBL/GenBank/DDBJ databases">
        <title>Ladona fulva Genome sequencing and assembly.</title>
        <authorList>
            <person name="Murali S."/>
            <person name="Richards S."/>
            <person name="Bandaranaike D."/>
            <person name="Bellair M."/>
            <person name="Blankenburg K."/>
            <person name="Chao H."/>
            <person name="Dinh H."/>
            <person name="Doddapaneni H."/>
            <person name="Dugan-Rocha S."/>
            <person name="Elkadiri S."/>
            <person name="Gnanaolivu R."/>
            <person name="Hernandez B."/>
            <person name="Skinner E."/>
            <person name="Javaid M."/>
            <person name="Lee S."/>
            <person name="Li M."/>
            <person name="Ming W."/>
            <person name="Munidasa M."/>
            <person name="Muniz J."/>
            <person name="Nguyen L."/>
            <person name="Hughes D."/>
            <person name="Osuji N."/>
            <person name="Pu L.-L."/>
            <person name="Puazo M."/>
            <person name="Qu C."/>
            <person name="Quiroz J."/>
            <person name="Raj R."/>
            <person name="Weissenberger G."/>
            <person name="Xin Y."/>
            <person name="Zou X."/>
            <person name="Han Y."/>
            <person name="Worley K."/>
            <person name="Muzny D."/>
            <person name="Gibbs R."/>
        </authorList>
    </citation>
    <scope>NUCLEOTIDE SEQUENCE</scope>
    <source>
        <strain evidence="7">Sampled in the wild</strain>
    </source>
</reference>
<gene>
    <name evidence="7" type="ORF">J437_LFUL011368</name>
</gene>
<dbReference type="PANTHER" id="PTHR20959">
    <property type="entry name" value="TRANSPORT AND GOLGI ORGANIZATION PROTEIN 6 FAMILY MEMBER"/>
    <property type="match status" value="1"/>
</dbReference>
<sequence length="845" mass="94257">MWLRKGCSNLLNSCLFQKDGIVATVRAICDVYSEPKSKPNCDSWAQHVILGKLFVMAVKSKKGDDLCCRSICSQVIELLSAEKLKDSKDYARAGLACLSMLWDEDKEVCTDYILKFIFPFITDDRQVPCQMKVVCQLTDNSRCADDQVKDNGCTKEESKVNSGKQSYIPDSEIDSSLALIHFCFVENDPGMSLPSKLLAPVFPVLLKKFHCVETHFNRKSIIKSLLIKFLVSCGDESLLSQTLNSVLFEGSYSSSEMEKLAHEKEHSESENGVQNLEENEEDLLKDILERHLRTETLDKPVEEIDGVCVLGWGSIPLLDLVSSDGGGEAAEVLFRYILSVFPKVGEKSSVCKESEWLLCIAKQSVATKILCHLLEVPAVSEQIRKHPIDVVTFLGNFLAAEAEKVFGKNGRFQVADETGELVNRPETQTDDSLLNVLGESSFPPFLNFSAEETKNQIPGKEVKNESEEENHSEFVLVALLILKSLCECGHSESEENWWNPLRSILPQIRAFRRESSCPEVRAMAEDLACAILTKGKVGKSPATESFRERGENLSKTENQKNVPLEDQESCDQRPAESGESEFEAALKMAHENAVHLRGHALIRLSKLIKSKDAITLRHKSALLELFQANLKDDDSYIYLASINGLEQLGNMFPDQVLESLADEFAEISIVKAGDKAFNNVRLKVGEALLKVTRTLGEMVPKYSTLLLNAFLGGVRDGDGLVRASSLSNLGEVCKLLSFRIGSIITEVLWCVRCVLETDVAVEARRAAVLVITLLLQGMGVEIFKVLETILPEMYRTLKTVRDSDSDEIVKIHAQMALEEVNRITKEFLFPQQKLQKKIFVLDVPS</sequence>
<feature type="domain" description="RNA polymerase II assembly factor Rtp1 C-terminal" evidence="4">
    <location>
        <begin position="790"/>
        <end position="821"/>
    </location>
</feature>
<dbReference type="InterPro" id="IPR039600">
    <property type="entry name" value="TANGO6/Rtp1"/>
</dbReference>
<evidence type="ECO:0000313" key="8">
    <source>
        <dbReference type="Proteomes" id="UP000792457"/>
    </source>
</evidence>
<comment type="similarity">
    <text evidence="1">Belongs to the Tango6 family.</text>
</comment>
<comment type="caution">
    <text evidence="7">The sequence shown here is derived from an EMBL/GenBank/DDBJ whole genome shotgun (WGS) entry which is preliminary data.</text>
</comment>
<keyword evidence="8" id="KW-1185">Reference proteome</keyword>
<dbReference type="EMBL" id="KZ308583">
    <property type="protein sequence ID" value="KAG8231899.1"/>
    <property type="molecule type" value="Genomic_DNA"/>
</dbReference>
<dbReference type="AlphaFoldDB" id="A0A8K0KCZ8"/>
<evidence type="ECO:0000256" key="1">
    <source>
        <dbReference type="ARBA" id="ARBA00005724"/>
    </source>
</evidence>
<evidence type="ECO:0000313" key="7">
    <source>
        <dbReference type="EMBL" id="KAG8231899.1"/>
    </source>
</evidence>
<dbReference type="InterPro" id="IPR057407">
    <property type="entry name" value="HEAT_TANGO6"/>
</dbReference>
<evidence type="ECO:0000256" key="3">
    <source>
        <dbReference type="SAM" id="MobiDB-lite"/>
    </source>
</evidence>
<dbReference type="GO" id="GO:0009306">
    <property type="term" value="P:protein secretion"/>
    <property type="evidence" value="ECO:0007669"/>
    <property type="project" value="TreeGrafter"/>
</dbReference>
<feature type="region of interest" description="Disordered" evidence="3">
    <location>
        <begin position="540"/>
        <end position="580"/>
    </location>
</feature>
<dbReference type="InterPro" id="IPR016024">
    <property type="entry name" value="ARM-type_fold"/>
</dbReference>
<evidence type="ECO:0000259" key="6">
    <source>
        <dbReference type="Pfam" id="PF23565"/>
    </source>
</evidence>
<dbReference type="Pfam" id="PF10363">
    <property type="entry name" value="RTP1_C1"/>
    <property type="match status" value="1"/>
</dbReference>
<dbReference type="Pfam" id="PF10304">
    <property type="entry name" value="RTP1_C2"/>
    <property type="match status" value="1"/>
</dbReference>
<dbReference type="InterPro" id="IPR011989">
    <property type="entry name" value="ARM-like"/>
</dbReference>
<dbReference type="Gene3D" id="1.25.10.10">
    <property type="entry name" value="Leucine-rich Repeat Variant"/>
    <property type="match status" value="1"/>
</dbReference>
<dbReference type="InterPro" id="IPR019451">
    <property type="entry name" value="Rtp1_C1"/>
</dbReference>
<evidence type="ECO:0000256" key="2">
    <source>
        <dbReference type="SAM" id="Coils"/>
    </source>
</evidence>
<feature type="compositionally biased region" description="Basic and acidic residues" evidence="3">
    <location>
        <begin position="545"/>
        <end position="558"/>
    </location>
</feature>
<dbReference type="SUPFAM" id="SSF48371">
    <property type="entry name" value="ARM repeat"/>
    <property type="match status" value="1"/>
</dbReference>
<feature type="coiled-coil region" evidence="2">
    <location>
        <begin position="259"/>
        <end position="286"/>
    </location>
</feature>
<dbReference type="Pfam" id="PF23565">
    <property type="entry name" value="ARM_TANGO6"/>
    <property type="match status" value="1"/>
</dbReference>
<protein>
    <recommendedName>
        <fullName evidence="9">Transport and Golgi organization protein 6 homolog</fullName>
    </recommendedName>
</protein>
<organism evidence="7 8">
    <name type="scientific">Ladona fulva</name>
    <name type="common">Scarce chaser dragonfly</name>
    <name type="synonym">Libellula fulva</name>
    <dbReference type="NCBI Taxonomy" id="123851"/>
    <lineage>
        <taxon>Eukaryota</taxon>
        <taxon>Metazoa</taxon>
        <taxon>Ecdysozoa</taxon>
        <taxon>Arthropoda</taxon>
        <taxon>Hexapoda</taxon>
        <taxon>Insecta</taxon>
        <taxon>Pterygota</taxon>
        <taxon>Palaeoptera</taxon>
        <taxon>Odonata</taxon>
        <taxon>Epiprocta</taxon>
        <taxon>Anisoptera</taxon>
        <taxon>Libelluloidea</taxon>
        <taxon>Libellulidae</taxon>
        <taxon>Ladona</taxon>
    </lineage>
</organism>
<dbReference type="InterPro" id="IPR019414">
    <property type="entry name" value="Rtp1_C2"/>
</dbReference>
<evidence type="ECO:0008006" key="9">
    <source>
        <dbReference type="Google" id="ProtNLM"/>
    </source>
</evidence>